<name>A0AC34Q8R6_9BILA</name>
<dbReference type="WBParaSite" id="JU765_v2.g1405.t1">
    <property type="protein sequence ID" value="JU765_v2.g1405.t1"/>
    <property type="gene ID" value="JU765_v2.g1405"/>
</dbReference>
<organism evidence="1 2">
    <name type="scientific">Panagrolaimus sp. JU765</name>
    <dbReference type="NCBI Taxonomy" id="591449"/>
    <lineage>
        <taxon>Eukaryota</taxon>
        <taxon>Metazoa</taxon>
        <taxon>Ecdysozoa</taxon>
        <taxon>Nematoda</taxon>
        <taxon>Chromadorea</taxon>
        <taxon>Rhabditida</taxon>
        <taxon>Tylenchina</taxon>
        <taxon>Panagrolaimomorpha</taxon>
        <taxon>Panagrolaimoidea</taxon>
        <taxon>Panagrolaimidae</taxon>
        <taxon>Panagrolaimus</taxon>
    </lineage>
</organism>
<evidence type="ECO:0000313" key="2">
    <source>
        <dbReference type="WBParaSite" id="JU765_v2.g1405.t1"/>
    </source>
</evidence>
<sequence length="117" mass="13469">MRRRVLMNPIWNDLFDNGGSGDYVIIAKGEEMKLSKELLKIHSSAFVAMFETDCVEAKENKIEIKDFTFDVVKIIVKILYSGTVPHGSTFEMMQKVCRFADKYDLEILFSRCSDTMV</sequence>
<accession>A0AC34Q8R6</accession>
<dbReference type="Proteomes" id="UP000887576">
    <property type="component" value="Unplaced"/>
</dbReference>
<evidence type="ECO:0000313" key="1">
    <source>
        <dbReference type="Proteomes" id="UP000887576"/>
    </source>
</evidence>
<protein>
    <submittedName>
        <fullName evidence="2">BTB domain-containing protein</fullName>
    </submittedName>
</protein>
<proteinExistence type="predicted"/>
<reference evidence="2" key="1">
    <citation type="submission" date="2022-11" db="UniProtKB">
        <authorList>
            <consortium name="WormBaseParasite"/>
        </authorList>
    </citation>
    <scope>IDENTIFICATION</scope>
</reference>